<feature type="compositionally biased region" description="Basic and acidic residues" evidence="1">
    <location>
        <begin position="101"/>
        <end position="112"/>
    </location>
</feature>
<dbReference type="InterPro" id="IPR025665">
    <property type="entry name" value="Beta-barrel_OMP_2"/>
</dbReference>
<dbReference type="KEGG" id="srho:HH216_12530"/>
<dbReference type="Proteomes" id="UP000501128">
    <property type="component" value="Chromosome"/>
</dbReference>
<keyword evidence="5" id="KW-1185">Reference proteome</keyword>
<feature type="chain" id="PRO_5029781735" evidence="2">
    <location>
        <begin position="21"/>
        <end position="282"/>
    </location>
</feature>
<feature type="signal peptide" evidence="2">
    <location>
        <begin position="1"/>
        <end position="20"/>
    </location>
</feature>
<dbReference type="Pfam" id="PF13568">
    <property type="entry name" value="OMP_b-brl_2"/>
    <property type="match status" value="1"/>
</dbReference>
<feature type="compositionally biased region" description="Low complexity" evidence="1">
    <location>
        <begin position="46"/>
        <end position="90"/>
    </location>
</feature>
<organism evidence="4 5">
    <name type="scientific">Spirosoma rhododendri</name>
    <dbReference type="NCBI Taxonomy" id="2728024"/>
    <lineage>
        <taxon>Bacteria</taxon>
        <taxon>Pseudomonadati</taxon>
        <taxon>Bacteroidota</taxon>
        <taxon>Cytophagia</taxon>
        <taxon>Cytophagales</taxon>
        <taxon>Cytophagaceae</taxon>
        <taxon>Spirosoma</taxon>
    </lineage>
</organism>
<evidence type="ECO:0000256" key="2">
    <source>
        <dbReference type="SAM" id="SignalP"/>
    </source>
</evidence>
<evidence type="ECO:0000313" key="4">
    <source>
        <dbReference type="EMBL" id="QJD79151.1"/>
    </source>
</evidence>
<name>A0A7L5DNU2_9BACT</name>
<protein>
    <submittedName>
        <fullName evidence="4">PorT family protein</fullName>
    </submittedName>
</protein>
<feature type="domain" description="Outer membrane protein beta-barrel" evidence="3">
    <location>
        <begin position="113"/>
        <end position="264"/>
    </location>
</feature>
<dbReference type="AlphaFoldDB" id="A0A7L5DNU2"/>
<dbReference type="RefSeq" id="WP_169551117.1">
    <property type="nucleotide sequence ID" value="NZ_CP051677.1"/>
</dbReference>
<accession>A0A7L5DNU2</accession>
<gene>
    <name evidence="4" type="ORF">HH216_12530</name>
</gene>
<reference evidence="4 5" key="1">
    <citation type="submission" date="2020-04" db="EMBL/GenBank/DDBJ databases">
        <title>Genome sequencing of novel species.</title>
        <authorList>
            <person name="Heo J."/>
            <person name="Kim S.-J."/>
            <person name="Kim J.-S."/>
            <person name="Hong S.-B."/>
            <person name="Kwon S.-W."/>
        </authorList>
    </citation>
    <scope>NUCLEOTIDE SEQUENCE [LARGE SCALE GENOMIC DNA]</scope>
    <source>
        <strain evidence="4 5">CJU-R4</strain>
    </source>
</reference>
<evidence type="ECO:0000256" key="1">
    <source>
        <dbReference type="SAM" id="MobiDB-lite"/>
    </source>
</evidence>
<sequence length="282" mass="29743">MKKQTTILAALLLTAGLATAQTTESTSTTTTSYNYTTAPVSSTDATNISSTTVNTPTNVNDNMTGTYNNTAATPATNTYGTTTTTTTTTGDMSANNTSTNRRRDDRPDGKDGKFGIYAGVNASRFVNEPIQNNAYRLGYQVGLYGRSAGTVFGQIGAEFRRSSSNLIRTGSGSGTTVRNVEGQIDQTFLAIPAYVGLRLGGALGVRLQVGAELAALVAIGNNNFQLGKDDLNRTILNGLAGVGINLGPLTLDANYNLGFQNVFDNGADTKRRMLALNLGFRF</sequence>
<evidence type="ECO:0000313" key="5">
    <source>
        <dbReference type="Proteomes" id="UP000501128"/>
    </source>
</evidence>
<feature type="region of interest" description="Disordered" evidence="1">
    <location>
        <begin position="42"/>
        <end position="112"/>
    </location>
</feature>
<proteinExistence type="predicted"/>
<dbReference type="EMBL" id="CP051677">
    <property type="protein sequence ID" value="QJD79151.1"/>
    <property type="molecule type" value="Genomic_DNA"/>
</dbReference>
<evidence type="ECO:0000259" key="3">
    <source>
        <dbReference type="Pfam" id="PF13568"/>
    </source>
</evidence>
<keyword evidence="2" id="KW-0732">Signal</keyword>